<sequence>MNESYATVINAYMCIQHGDLVISGKYGLVLIPIRALASLSSLRARMTIAQLSGLDPMDANEYRDLLVKSGLSLEELLTVEDN</sequence>
<organism evidence="1 2">
    <name type="scientific">Escherichia phage vB_EcoP_SU7</name>
    <dbReference type="NCBI Taxonomy" id="2849626"/>
    <lineage>
        <taxon>Viruses</taxon>
        <taxon>Duplodnaviria</taxon>
        <taxon>Heunggongvirae</taxon>
        <taxon>Uroviricota</taxon>
        <taxon>Caudoviricetes</taxon>
        <taxon>Mktvariviridae</taxon>
        <taxon>Gordonclarkvirinae</taxon>
        <taxon>Suseptimavirus</taxon>
        <taxon>Suseptimavirus SU7</taxon>
    </lineage>
</organism>
<proteinExistence type="predicted"/>
<reference evidence="1 2" key="1">
    <citation type="submission" date="2021-06" db="EMBL/GenBank/DDBJ databases">
        <title>Complete genome sequence of vB_EcoP_SU7, a Podoviridae coliphage with C3 morphotype.</title>
        <authorList>
            <person name="Koonjan S."/>
            <person name="Cooper C.J."/>
            <person name="Nilsson A.S."/>
        </authorList>
    </citation>
    <scope>NUCLEOTIDE SEQUENCE [LARGE SCALE GENOMIC DNA]</scope>
</reference>
<protein>
    <submittedName>
        <fullName evidence="1">Uncharacterized protein</fullName>
    </submittedName>
</protein>
<accession>A0A8F3HM33</accession>
<name>A0A8F3HM33_9CAUD</name>
<dbReference type="Proteomes" id="UP000693883">
    <property type="component" value="Segment"/>
</dbReference>
<keyword evidence="2" id="KW-1185">Reference proteome</keyword>
<dbReference type="EMBL" id="MZ342906">
    <property type="protein sequence ID" value="QWY14213.1"/>
    <property type="molecule type" value="Genomic_DNA"/>
</dbReference>
<gene>
    <name evidence="1" type="ORF">SU7_117</name>
</gene>
<evidence type="ECO:0000313" key="1">
    <source>
        <dbReference type="EMBL" id="QWY14213.1"/>
    </source>
</evidence>
<evidence type="ECO:0000313" key="2">
    <source>
        <dbReference type="Proteomes" id="UP000693883"/>
    </source>
</evidence>